<dbReference type="PANTHER" id="PTHR24346:SF82">
    <property type="entry name" value="KP78A-RELATED"/>
    <property type="match status" value="1"/>
</dbReference>
<evidence type="ECO:0000256" key="3">
    <source>
        <dbReference type="ARBA" id="ARBA00022741"/>
    </source>
</evidence>
<dbReference type="Gene3D" id="1.10.510.10">
    <property type="entry name" value="Transferase(Phosphotransferase) domain 1"/>
    <property type="match status" value="1"/>
</dbReference>
<protein>
    <recommendedName>
        <fullName evidence="8">Protein kinase domain-containing protein</fullName>
    </recommendedName>
</protein>
<keyword evidence="1 7" id="KW-0723">Serine/threonine-protein kinase</keyword>
<dbReference type="Pfam" id="PF00069">
    <property type="entry name" value="Pkinase"/>
    <property type="match status" value="1"/>
</dbReference>
<keyword evidence="3 6" id="KW-0547">Nucleotide-binding</keyword>
<accession>A0ABR2K8R4</accession>
<gene>
    <name evidence="9" type="ORF">M9Y10_038246</name>
</gene>
<dbReference type="SMART" id="SM00220">
    <property type="entry name" value="S_TKc"/>
    <property type="match status" value="1"/>
</dbReference>
<dbReference type="Proteomes" id="UP001470230">
    <property type="component" value="Unassembled WGS sequence"/>
</dbReference>
<evidence type="ECO:0000256" key="1">
    <source>
        <dbReference type="ARBA" id="ARBA00022527"/>
    </source>
</evidence>
<keyword evidence="2" id="KW-0808">Transferase</keyword>
<dbReference type="SUPFAM" id="SSF56112">
    <property type="entry name" value="Protein kinase-like (PK-like)"/>
    <property type="match status" value="1"/>
</dbReference>
<evidence type="ECO:0000256" key="6">
    <source>
        <dbReference type="PROSITE-ProRule" id="PRU10141"/>
    </source>
</evidence>
<dbReference type="InterPro" id="IPR008271">
    <property type="entry name" value="Ser/Thr_kinase_AS"/>
</dbReference>
<sequence>MNQNDIQNEEIILPEKIKQYSFRGCIGKGSFSSVFLIHNDENDEYFACKVIQKTVVTKLDVEYLIRNELLVWKELSHPFIVNLIDYFQDDNNLYYIMEYCPNGDLFVMLSNTGPLREPHASRLTKMILEAISYMHSLNIAHRDLKPENILFDKFGNIKIADFGLSTKVDSPMVSNFCGSMGYISPECFISSFYDPKKCDLWALGVIVYSMVTNMIPWEVKDTKKLFKTMESENYMLPSFLSTNCQSFISSLLKADPHKRMTIDECFQHPWIAGFGFPCIRKSNSKTIYSPSSNLKKPKFRIDKSSIFAHVSPKKNPAFRIRKRNMHEIDNNNWALNFNLDDENVEEKKDSQLRCTKDLKEIKKTIFFPPIKT</sequence>
<organism evidence="9 10">
    <name type="scientific">Tritrichomonas musculus</name>
    <dbReference type="NCBI Taxonomy" id="1915356"/>
    <lineage>
        <taxon>Eukaryota</taxon>
        <taxon>Metamonada</taxon>
        <taxon>Parabasalia</taxon>
        <taxon>Tritrichomonadida</taxon>
        <taxon>Tritrichomonadidae</taxon>
        <taxon>Tritrichomonas</taxon>
    </lineage>
</organism>
<dbReference type="EMBL" id="JAPFFF010000006">
    <property type="protein sequence ID" value="KAK8887208.1"/>
    <property type="molecule type" value="Genomic_DNA"/>
</dbReference>
<feature type="domain" description="Protein kinase" evidence="8">
    <location>
        <begin position="20"/>
        <end position="271"/>
    </location>
</feature>
<evidence type="ECO:0000313" key="9">
    <source>
        <dbReference type="EMBL" id="KAK8887208.1"/>
    </source>
</evidence>
<dbReference type="PANTHER" id="PTHR24346">
    <property type="entry name" value="MAP/MICROTUBULE AFFINITY-REGULATING KINASE"/>
    <property type="match status" value="1"/>
</dbReference>
<evidence type="ECO:0000259" key="8">
    <source>
        <dbReference type="PROSITE" id="PS50011"/>
    </source>
</evidence>
<reference evidence="9 10" key="1">
    <citation type="submission" date="2024-04" db="EMBL/GenBank/DDBJ databases">
        <title>Tritrichomonas musculus Genome.</title>
        <authorList>
            <person name="Alves-Ferreira E."/>
            <person name="Grigg M."/>
            <person name="Lorenzi H."/>
            <person name="Galac M."/>
        </authorList>
    </citation>
    <scope>NUCLEOTIDE SEQUENCE [LARGE SCALE GENOMIC DNA]</scope>
    <source>
        <strain evidence="9 10">EAF2021</strain>
    </source>
</reference>
<comment type="caution">
    <text evidence="9">The sequence shown here is derived from an EMBL/GenBank/DDBJ whole genome shotgun (WGS) entry which is preliminary data.</text>
</comment>
<dbReference type="InterPro" id="IPR017441">
    <property type="entry name" value="Protein_kinase_ATP_BS"/>
</dbReference>
<dbReference type="PROSITE" id="PS50011">
    <property type="entry name" value="PROTEIN_KINASE_DOM"/>
    <property type="match status" value="1"/>
</dbReference>
<evidence type="ECO:0000256" key="7">
    <source>
        <dbReference type="RuleBase" id="RU000304"/>
    </source>
</evidence>
<evidence type="ECO:0000313" key="10">
    <source>
        <dbReference type="Proteomes" id="UP001470230"/>
    </source>
</evidence>
<dbReference type="PROSITE" id="PS00107">
    <property type="entry name" value="PROTEIN_KINASE_ATP"/>
    <property type="match status" value="1"/>
</dbReference>
<dbReference type="InterPro" id="IPR000719">
    <property type="entry name" value="Prot_kinase_dom"/>
</dbReference>
<proteinExistence type="inferred from homology"/>
<name>A0ABR2K8R4_9EUKA</name>
<keyword evidence="4" id="KW-0418">Kinase</keyword>
<evidence type="ECO:0000256" key="5">
    <source>
        <dbReference type="ARBA" id="ARBA00022840"/>
    </source>
</evidence>
<keyword evidence="5 6" id="KW-0067">ATP-binding</keyword>
<dbReference type="InterPro" id="IPR011009">
    <property type="entry name" value="Kinase-like_dom_sf"/>
</dbReference>
<keyword evidence="10" id="KW-1185">Reference proteome</keyword>
<comment type="similarity">
    <text evidence="7">Belongs to the protein kinase superfamily.</text>
</comment>
<evidence type="ECO:0000256" key="4">
    <source>
        <dbReference type="ARBA" id="ARBA00022777"/>
    </source>
</evidence>
<evidence type="ECO:0000256" key="2">
    <source>
        <dbReference type="ARBA" id="ARBA00022679"/>
    </source>
</evidence>
<dbReference type="PROSITE" id="PS00108">
    <property type="entry name" value="PROTEIN_KINASE_ST"/>
    <property type="match status" value="1"/>
</dbReference>
<feature type="binding site" evidence="6">
    <location>
        <position position="49"/>
    </location>
    <ligand>
        <name>ATP</name>
        <dbReference type="ChEBI" id="CHEBI:30616"/>
    </ligand>
</feature>